<evidence type="ECO:0000313" key="8">
    <source>
        <dbReference type="Proteomes" id="UP001500051"/>
    </source>
</evidence>
<name>A0ABP7CF95_9ACTN</name>
<sequence>MTETATSEPAIAAAVIVRDGRVLLIRRRLREGALLWALPSGGVEAGEAPADAARRESLEEVGLSVTPVESLGERVHPITGRRMHYFACTPDDGTPEVRDTDEIAELAWVSRSQVSELVPGGFFDKVEQYLAQALT</sequence>
<dbReference type="PANTHER" id="PTHR43046:SF12">
    <property type="entry name" value="GDP-MANNOSE MANNOSYL HYDROLASE"/>
    <property type="match status" value="1"/>
</dbReference>
<dbReference type="PRINTS" id="PR00502">
    <property type="entry name" value="NUDIXFAMILY"/>
</dbReference>
<comment type="caution">
    <text evidence="7">The sequence shown here is derived from an EMBL/GenBank/DDBJ whole genome shotgun (WGS) entry which is preliminary data.</text>
</comment>
<dbReference type="InterPro" id="IPR020084">
    <property type="entry name" value="NUDIX_hydrolase_CS"/>
</dbReference>
<accession>A0ABP7CF95</accession>
<evidence type="ECO:0000256" key="3">
    <source>
        <dbReference type="ARBA" id="ARBA00022801"/>
    </source>
</evidence>
<gene>
    <name evidence="7" type="ORF">GCM10022204_00120</name>
</gene>
<protein>
    <recommendedName>
        <fullName evidence="6">Nudix hydrolase domain-containing protein</fullName>
    </recommendedName>
</protein>
<dbReference type="InterPro" id="IPR020476">
    <property type="entry name" value="Nudix_hydrolase"/>
</dbReference>
<evidence type="ECO:0000259" key="6">
    <source>
        <dbReference type="PROSITE" id="PS51462"/>
    </source>
</evidence>
<dbReference type="InterPro" id="IPR015797">
    <property type="entry name" value="NUDIX_hydrolase-like_dom_sf"/>
</dbReference>
<dbReference type="RefSeq" id="WP_344810220.1">
    <property type="nucleotide sequence ID" value="NZ_BAAAYX010000001.1"/>
</dbReference>
<evidence type="ECO:0000256" key="4">
    <source>
        <dbReference type="ARBA" id="ARBA00022842"/>
    </source>
</evidence>
<dbReference type="Proteomes" id="UP001500051">
    <property type="component" value="Unassembled WGS sequence"/>
</dbReference>
<dbReference type="Gene3D" id="3.90.79.10">
    <property type="entry name" value="Nucleoside Triphosphate Pyrophosphohydrolase"/>
    <property type="match status" value="1"/>
</dbReference>
<proteinExistence type="inferred from homology"/>
<reference evidence="8" key="1">
    <citation type="journal article" date="2019" name="Int. J. Syst. Evol. Microbiol.">
        <title>The Global Catalogue of Microorganisms (GCM) 10K type strain sequencing project: providing services to taxonomists for standard genome sequencing and annotation.</title>
        <authorList>
            <consortium name="The Broad Institute Genomics Platform"/>
            <consortium name="The Broad Institute Genome Sequencing Center for Infectious Disease"/>
            <person name="Wu L."/>
            <person name="Ma J."/>
        </authorList>
    </citation>
    <scope>NUCLEOTIDE SEQUENCE [LARGE SCALE GENOMIC DNA]</scope>
    <source>
        <strain evidence="8">JCM 16548</strain>
    </source>
</reference>
<comment type="similarity">
    <text evidence="2 5">Belongs to the Nudix hydrolase family.</text>
</comment>
<keyword evidence="4" id="KW-0460">Magnesium</keyword>
<dbReference type="EMBL" id="BAAAYX010000001">
    <property type="protein sequence ID" value="GAA3689414.1"/>
    <property type="molecule type" value="Genomic_DNA"/>
</dbReference>
<dbReference type="Pfam" id="PF00293">
    <property type="entry name" value="NUDIX"/>
    <property type="match status" value="1"/>
</dbReference>
<evidence type="ECO:0000313" key="7">
    <source>
        <dbReference type="EMBL" id="GAA3689414.1"/>
    </source>
</evidence>
<comment type="cofactor">
    <cofactor evidence="1">
        <name>Mg(2+)</name>
        <dbReference type="ChEBI" id="CHEBI:18420"/>
    </cofactor>
</comment>
<evidence type="ECO:0000256" key="1">
    <source>
        <dbReference type="ARBA" id="ARBA00001946"/>
    </source>
</evidence>
<keyword evidence="8" id="KW-1185">Reference proteome</keyword>
<feature type="domain" description="Nudix hydrolase" evidence="6">
    <location>
        <begin position="6"/>
        <end position="131"/>
    </location>
</feature>
<evidence type="ECO:0000256" key="2">
    <source>
        <dbReference type="ARBA" id="ARBA00005582"/>
    </source>
</evidence>
<dbReference type="InterPro" id="IPR000086">
    <property type="entry name" value="NUDIX_hydrolase_dom"/>
</dbReference>
<evidence type="ECO:0000256" key="5">
    <source>
        <dbReference type="RuleBase" id="RU003476"/>
    </source>
</evidence>
<dbReference type="PANTHER" id="PTHR43046">
    <property type="entry name" value="GDP-MANNOSE MANNOSYL HYDROLASE"/>
    <property type="match status" value="1"/>
</dbReference>
<organism evidence="7 8">
    <name type="scientific">Microlunatus aurantiacus</name>
    <dbReference type="NCBI Taxonomy" id="446786"/>
    <lineage>
        <taxon>Bacteria</taxon>
        <taxon>Bacillati</taxon>
        <taxon>Actinomycetota</taxon>
        <taxon>Actinomycetes</taxon>
        <taxon>Propionibacteriales</taxon>
        <taxon>Propionibacteriaceae</taxon>
        <taxon>Microlunatus</taxon>
    </lineage>
</organism>
<dbReference type="PROSITE" id="PS51462">
    <property type="entry name" value="NUDIX"/>
    <property type="match status" value="1"/>
</dbReference>
<dbReference type="PROSITE" id="PS00893">
    <property type="entry name" value="NUDIX_BOX"/>
    <property type="match status" value="1"/>
</dbReference>
<dbReference type="CDD" id="cd02883">
    <property type="entry name" value="NUDIX_Hydrolase"/>
    <property type="match status" value="1"/>
</dbReference>
<dbReference type="SUPFAM" id="SSF55811">
    <property type="entry name" value="Nudix"/>
    <property type="match status" value="1"/>
</dbReference>
<keyword evidence="3 5" id="KW-0378">Hydrolase</keyword>